<protein>
    <submittedName>
        <fullName evidence="1">Uu.00g000920.m01.CDS01</fullName>
    </submittedName>
</protein>
<accession>A0AAI8VDZ5</accession>
<sequence length="117" mass="13800">MRVQMGLCGLFEYIQKNFFSPSSKGSAEHPVEVPHFVKEEMLDARPHLPHDAQLGYIEFSDMGTFKAAFKAWTSNGIVDYFDFHCEKIGIPWKWWTSYWVEEDTDEKWPDYRPSDDE</sequence>
<comment type="caution">
    <text evidence="1">The sequence shown here is derived from an EMBL/GenBank/DDBJ whole genome shotgun (WGS) entry which is preliminary data.</text>
</comment>
<organism evidence="1 2">
    <name type="scientific">Anthostomella pinea</name>
    <dbReference type="NCBI Taxonomy" id="933095"/>
    <lineage>
        <taxon>Eukaryota</taxon>
        <taxon>Fungi</taxon>
        <taxon>Dikarya</taxon>
        <taxon>Ascomycota</taxon>
        <taxon>Pezizomycotina</taxon>
        <taxon>Sordariomycetes</taxon>
        <taxon>Xylariomycetidae</taxon>
        <taxon>Xylariales</taxon>
        <taxon>Xylariaceae</taxon>
        <taxon>Anthostomella</taxon>
    </lineage>
</organism>
<keyword evidence="2" id="KW-1185">Reference proteome</keyword>
<name>A0AAI8VDZ5_9PEZI</name>
<gene>
    <name evidence="1" type="ORF">KHLLAP_LOCUS6430</name>
</gene>
<proteinExistence type="predicted"/>
<dbReference type="Proteomes" id="UP001295740">
    <property type="component" value="Unassembled WGS sequence"/>
</dbReference>
<evidence type="ECO:0000313" key="1">
    <source>
        <dbReference type="EMBL" id="CAJ2505962.1"/>
    </source>
</evidence>
<dbReference type="EMBL" id="CAUWAG010000008">
    <property type="protein sequence ID" value="CAJ2505962.1"/>
    <property type="molecule type" value="Genomic_DNA"/>
</dbReference>
<evidence type="ECO:0000313" key="2">
    <source>
        <dbReference type="Proteomes" id="UP001295740"/>
    </source>
</evidence>
<reference evidence="1" key="1">
    <citation type="submission" date="2023-10" db="EMBL/GenBank/DDBJ databases">
        <authorList>
            <person name="Hackl T."/>
        </authorList>
    </citation>
    <scope>NUCLEOTIDE SEQUENCE</scope>
</reference>
<dbReference type="AlphaFoldDB" id="A0AAI8VDZ5"/>